<dbReference type="Proteomes" id="UP000287033">
    <property type="component" value="Unassembled WGS sequence"/>
</dbReference>
<keyword evidence="3" id="KW-1185">Reference proteome</keyword>
<feature type="region of interest" description="Disordered" evidence="1">
    <location>
        <begin position="47"/>
        <end position="72"/>
    </location>
</feature>
<feature type="compositionally biased region" description="Polar residues" evidence="1">
    <location>
        <begin position="186"/>
        <end position="196"/>
    </location>
</feature>
<organism evidence="2 3">
    <name type="scientific">Chiloscyllium punctatum</name>
    <name type="common">Brownbanded bambooshark</name>
    <name type="synonym">Hemiscyllium punctatum</name>
    <dbReference type="NCBI Taxonomy" id="137246"/>
    <lineage>
        <taxon>Eukaryota</taxon>
        <taxon>Metazoa</taxon>
        <taxon>Chordata</taxon>
        <taxon>Craniata</taxon>
        <taxon>Vertebrata</taxon>
        <taxon>Chondrichthyes</taxon>
        <taxon>Elasmobranchii</taxon>
        <taxon>Galeomorphii</taxon>
        <taxon>Galeoidea</taxon>
        <taxon>Orectolobiformes</taxon>
        <taxon>Hemiscylliidae</taxon>
        <taxon>Chiloscyllium</taxon>
    </lineage>
</organism>
<evidence type="ECO:0000256" key="1">
    <source>
        <dbReference type="SAM" id="MobiDB-lite"/>
    </source>
</evidence>
<protein>
    <submittedName>
        <fullName evidence="2">Uncharacterized protein</fullName>
    </submittedName>
</protein>
<name>A0A401TMR0_CHIPU</name>
<evidence type="ECO:0000313" key="3">
    <source>
        <dbReference type="Proteomes" id="UP000287033"/>
    </source>
</evidence>
<feature type="compositionally biased region" description="Basic and acidic residues" evidence="1">
    <location>
        <begin position="47"/>
        <end position="60"/>
    </location>
</feature>
<evidence type="ECO:0000313" key="2">
    <source>
        <dbReference type="EMBL" id="GCC43960.1"/>
    </source>
</evidence>
<dbReference type="AlphaFoldDB" id="A0A401TMR0"/>
<comment type="caution">
    <text evidence="2">The sequence shown here is derived from an EMBL/GenBank/DDBJ whole genome shotgun (WGS) entry which is preliminary data.</text>
</comment>
<sequence length="216" mass="23293">MGPVDGAVQLKLVVRLDVEQEVLVEANARDQMGAVGTLQGTPTVDVLPERERETHREDQGGGRPTVRTQGAGREILGRCRMVESLQSLCPQSRCAPWVSRGQLARIPEGPRRARPVKGWHTSSAGEDVRTLSPPPGFPPDAKHPTTRQYRHGLQPTRSAARRNHGTADTRLRNTGRRNRAAPQGERQAQSPVTLLLSQLGGPGLAVSAARGAASHS</sequence>
<proteinExistence type="predicted"/>
<dbReference type="EMBL" id="BEZZ01128955">
    <property type="protein sequence ID" value="GCC43960.1"/>
    <property type="molecule type" value="Genomic_DNA"/>
</dbReference>
<accession>A0A401TMR0</accession>
<reference evidence="2 3" key="1">
    <citation type="journal article" date="2018" name="Nat. Ecol. Evol.">
        <title>Shark genomes provide insights into elasmobranch evolution and the origin of vertebrates.</title>
        <authorList>
            <person name="Hara Y"/>
            <person name="Yamaguchi K"/>
            <person name="Onimaru K"/>
            <person name="Kadota M"/>
            <person name="Koyanagi M"/>
            <person name="Keeley SD"/>
            <person name="Tatsumi K"/>
            <person name="Tanaka K"/>
            <person name="Motone F"/>
            <person name="Kageyama Y"/>
            <person name="Nozu R"/>
            <person name="Adachi N"/>
            <person name="Nishimura O"/>
            <person name="Nakagawa R"/>
            <person name="Tanegashima C"/>
            <person name="Kiyatake I"/>
            <person name="Matsumoto R"/>
            <person name="Murakumo K"/>
            <person name="Nishida K"/>
            <person name="Terakita A"/>
            <person name="Kuratani S"/>
            <person name="Sato K"/>
            <person name="Hyodo S Kuraku.S."/>
        </authorList>
    </citation>
    <scope>NUCLEOTIDE SEQUENCE [LARGE SCALE GENOMIC DNA]</scope>
</reference>
<feature type="region of interest" description="Disordered" evidence="1">
    <location>
        <begin position="108"/>
        <end position="196"/>
    </location>
</feature>
<gene>
    <name evidence="2" type="ORF">chiPu_0028322</name>
</gene>